<comment type="similarity">
    <text evidence="9">Belongs to the class I-like SAM-binding methyltransferase superfamily. C5-methyltransferase family.</text>
</comment>
<keyword evidence="6" id="KW-0677">Repeat</keyword>
<evidence type="ECO:0000256" key="4">
    <source>
        <dbReference type="ARBA" id="ARBA00022679"/>
    </source>
</evidence>
<evidence type="ECO:0000259" key="12">
    <source>
        <dbReference type="PROSITE" id="PS51680"/>
    </source>
</evidence>
<proteinExistence type="inferred from homology"/>
<keyword evidence="14" id="KW-1185">Reference proteome</keyword>
<dbReference type="PROSITE" id="PS51680">
    <property type="entry name" value="SAM_MT_DRM"/>
    <property type="match status" value="1"/>
</dbReference>
<dbReference type="EMBL" id="JAYMYQ010000008">
    <property type="protein sequence ID" value="KAK7316454.1"/>
    <property type="molecule type" value="Genomic_DNA"/>
</dbReference>
<evidence type="ECO:0000313" key="13">
    <source>
        <dbReference type="EMBL" id="KAK7316454.1"/>
    </source>
</evidence>
<dbReference type="InterPro" id="IPR029063">
    <property type="entry name" value="SAM-dependent_MTases_sf"/>
</dbReference>
<sequence>MRGHNSVRVRLLGLQNKYPLSSSIFILTCSTSTARLFLCSRNSFEGKRYLQARGFEFCEAERLKMGGDDSGLESDNFDWNSEDEREIENFQSSPSLSIPNGGAVTGSGEASSSAGSPNSKVLDHFVGMGFPREMVSKVIQEYGEENEDKLLEELLSYSVLQSSPQPQQPNEPDPCSSEYAGSSWDNSSNTDTFSDEEIAKTISENDSTLRTLVKMGFKQEEAVTATERLGPNSSLEELLDFIGVAQMAKEEDALLPPEEKLQYNDYAKSNKRRFYDYEVLGRKKPRGCGKKIILNEDDEEASRHLPNPMIGFGVPTDSVFLTHRRLPEDAIGPPYFYYENVALAPKGVWQTISRFLYDVEPEFVDSKYFCAAARKRGYIHNLPLENRFPLLPLPPRTIHEAFPLTRKWWPSWDTRTKLNCLQTCIGSAKLTERIRKAVESYDGDPPDHVQKYVLEQCRKWNLVWVGRNKVAPLEPDEVETLLGFPRNHTRGGGISRTDRYKSLGNSFQVDTVAYHLSVLKEMYPNGINLLSLFSGIGGAEVALHRLGVPLRNVVSVEKSEVNRNIVRSWWEQTNQKGNLIDLDDVQQLDGNRLEQLMSTYGSFDLIVGGSPCNNLAGSNRVSRDGLEGKESSLFFDYCRILDLVKNISTKYR</sequence>
<feature type="region of interest" description="Disordered" evidence="10">
    <location>
        <begin position="84"/>
        <end position="118"/>
    </location>
</feature>
<evidence type="ECO:0000313" key="14">
    <source>
        <dbReference type="Proteomes" id="UP001367508"/>
    </source>
</evidence>
<feature type="domain" description="UBA" evidence="11">
    <location>
        <begin position="203"/>
        <end position="245"/>
    </location>
</feature>
<accession>A0AAN9KG61</accession>
<evidence type="ECO:0000256" key="5">
    <source>
        <dbReference type="ARBA" id="ARBA00022691"/>
    </source>
</evidence>
<feature type="region of interest" description="Disordered" evidence="10">
    <location>
        <begin position="161"/>
        <end position="192"/>
    </location>
</feature>
<dbReference type="InterPro" id="IPR015940">
    <property type="entry name" value="UBA"/>
</dbReference>
<feature type="active site" evidence="9">
    <location>
        <position position="612"/>
    </location>
</feature>
<comment type="subcellular location">
    <subcellularLocation>
        <location evidence="1">Nucleus</location>
    </subcellularLocation>
</comment>
<dbReference type="GO" id="GO:0003886">
    <property type="term" value="F:DNA (cytosine-5-)-methyltransferase activity"/>
    <property type="evidence" value="ECO:0007669"/>
    <property type="project" value="UniProtKB-EC"/>
</dbReference>
<dbReference type="SUPFAM" id="SSF53335">
    <property type="entry name" value="S-adenosyl-L-methionine-dependent methyltransferases"/>
    <property type="match status" value="2"/>
</dbReference>
<dbReference type="Proteomes" id="UP001367508">
    <property type="component" value="Unassembled WGS sequence"/>
</dbReference>
<evidence type="ECO:0000256" key="6">
    <source>
        <dbReference type="ARBA" id="ARBA00022737"/>
    </source>
</evidence>
<gene>
    <name evidence="13" type="ORF">VNO77_35499</name>
</gene>
<dbReference type="GO" id="GO:0005634">
    <property type="term" value="C:nucleus"/>
    <property type="evidence" value="ECO:0007669"/>
    <property type="project" value="UniProtKB-SubCell"/>
</dbReference>
<evidence type="ECO:0000259" key="11">
    <source>
        <dbReference type="PROSITE" id="PS50030"/>
    </source>
</evidence>
<evidence type="ECO:0000256" key="10">
    <source>
        <dbReference type="SAM" id="MobiDB-lite"/>
    </source>
</evidence>
<dbReference type="EC" id="2.1.1.37" evidence="2"/>
<dbReference type="PANTHER" id="PTHR23068">
    <property type="entry name" value="DNA CYTOSINE-5- -METHYLTRANSFERASE 3-RELATED"/>
    <property type="match status" value="1"/>
</dbReference>
<keyword evidence="8" id="KW-0539">Nucleus</keyword>
<protein>
    <recommendedName>
        <fullName evidence="2">DNA (cytosine-5-)-methyltransferase</fullName>
        <ecNumber evidence="2">2.1.1.37</ecNumber>
    </recommendedName>
</protein>
<feature type="compositionally biased region" description="Polar residues" evidence="10">
    <location>
        <begin position="89"/>
        <end position="98"/>
    </location>
</feature>
<evidence type="ECO:0000256" key="7">
    <source>
        <dbReference type="ARBA" id="ARBA00023125"/>
    </source>
</evidence>
<keyword evidence="5 9" id="KW-0949">S-adenosyl-L-methionine</keyword>
<evidence type="ECO:0000256" key="9">
    <source>
        <dbReference type="PROSITE-ProRule" id="PRU01016"/>
    </source>
</evidence>
<name>A0AAN9KG61_CANGL</name>
<reference evidence="13 14" key="1">
    <citation type="submission" date="2024-01" db="EMBL/GenBank/DDBJ databases">
        <title>The genomes of 5 underutilized Papilionoideae crops provide insights into root nodulation and disease resistanc.</title>
        <authorList>
            <person name="Jiang F."/>
        </authorList>
    </citation>
    <scope>NUCLEOTIDE SEQUENCE [LARGE SCALE GENOMIC DNA]</scope>
    <source>
        <strain evidence="13">LVBAO_FW01</strain>
        <tissue evidence="13">Leaves</tissue>
    </source>
</reference>
<dbReference type="Gene3D" id="1.10.8.10">
    <property type="entry name" value="DNA helicase RuvA subunit, C-terminal domain"/>
    <property type="match status" value="1"/>
</dbReference>
<comment type="caution">
    <text evidence="13">The sequence shown here is derived from an EMBL/GenBank/DDBJ whole genome shotgun (WGS) entry which is preliminary data.</text>
</comment>
<feature type="domain" description="SAM-dependent MTase DRM-type" evidence="12">
    <location>
        <begin position="322"/>
        <end position="651"/>
    </location>
</feature>
<feature type="compositionally biased region" description="Low complexity" evidence="10">
    <location>
        <begin position="106"/>
        <end position="116"/>
    </location>
</feature>
<dbReference type="InterPro" id="IPR001525">
    <property type="entry name" value="C5_MeTfrase"/>
</dbReference>
<evidence type="ECO:0000256" key="2">
    <source>
        <dbReference type="ARBA" id="ARBA00011975"/>
    </source>
</evidence>
<dbReference type="InterPro" id="IPR050390">
    <property type="entry name" value="C5-Methyltransferase"/>
</dbReference>
<evidence type="ECO:0000256" key="3">
    <source>
        <dbReference type="ARBA" id="ARBA00022603"/>
    </source>
</evidence>
<dbReference type="InterPro" id="IPR030380">
    <property type="entry name" value="SAM_MeTfrase_DRM"/>
</dbReference>
<dbReference type="GO" id="GO:0003677">
    <property type="term" value="F:DNA binding"/>
    <property type="evidence" value="ECO:0007669"/>
    <property type="project" value="UniProtKB-KW"/>
</dbReference>
<dbReference type="AlphaFoldDB" id="A0AAN9KG61"/>
<dbReference type="PANTHER" id="PTHR23068:SF25">
    <property type="entry name" value="DNA (CYTOSINE-5)-METHYLTRANSFERASE DRM2"/>
    <property type="match status" value="1"/>
</dbReference>
<evidence type="ECO:0000256" key="8">
    <source>
        <dbReference type="ARBA" id="ARBA00023242"/>
    </source>
</evidence>
<dbReference type="Pfam" id="PF00145">
    <property type="entry name" value="DNA_methylase"/>
    <property type="match status" value="1"/>
</dbReference>
<keyword evidence="4 9" id="KW-0808">Transferase</keyword>
<dbReference type="PROSITE" id="PS50030">
    <property type="entry name" value="UBA"/>
    <property type="match status" value="1"/>
</dbReference>
<dbReference type="GO" id="GO:0032259">
    <property type="term" value="P:methylation"/>
    <property type="evidence" value="ECO:0007669"/>
    <property type="project" value="UniProtKB-KW"/>
</dbReference>
<dbReference type="Gene3D" id="3.90.120.10">
    <property type="entry name" value="DNA Methylase, subunit A, domain 2"/>
    <property type="match status" value="1"/>
</dbReference>
<organism evidence="13 14">
    <name type="scientific">Canavalia gladiata</name>
    <name type="common">Sword bean</name>
    <name type="synonym">Dolichos gladiatus</name>
    <dbReference type="NCBI Taxonomy" id="3824"/>
    <lineage>
        <taxon>Eukaryota</taxon>
        <taxon>Viridiplantae</taxon>
        <taxon>Streptophyta</taxon>
        <taxon>Embryophyta</taxon>
        <taxon>Tracheophyta</taxon>
        <taxon>Spermatophyta</taxon>
        <taxon>Magnoliopsida</taxon>
        <taxon>eudicotyledons</taxon>
        <taxon>Gunneridae</taxon>
        <taxon>Pentapetalae</taxon>
        <taxon>rosids</taxon>
        <taxon>fabids</taxon>
        <taxon>Fabales</taxon>
        <taxon>Fabaceae</taxon>
        <taxon>Papilionoideae</taxon>
        <taxon>50 kb inversion clade</taxon>
        <taxon>NPAAA clade</taxon>
        <taxon>indigoferoid/millettioid clade</taxon>
        <taxon>Phaseoleae</taxon>
        <taxon>Canavalia</taxon>
    </lineage>
</organism>
<keyword evidence="7" id="KW-0238">DNA-binding</keyword>
<evidence type="ECO:0000256" key="1">
    <source>
        <dbReference type="ARBA" id="ARBA00004123"/>
    </source>
</evidence>
<keyword evidence="3 9" id="KW-0489">Methyltransferase</keyword>
<dbReference type="PROSITE" id="PS51679">
    <property type="entry name" value="SAM_MT_C5"/>
    <property type="match status" value="1"/>
</dbReference>
<feature type="compositionally biased region" description="Polar residues" evidence="10">
    <location>
        <begin position="179"/>
        <end position="192"/>
    </location>
</feature>
<dbReference type="Gene3D" id="3.40.50.150">
    <property type="entry name" value="Vaccinia Virus protein VP39"/>
    <property type="match status" value="2"/>
</dbReference>